<gene>
    <name evidence="2" type="ORF">C484_15218</name>
</gene>
<name>L9ZR11_9EURY</name>
<evidence type="ECO:0000313" key="3">
    <source>
        <dbReference type="Proteomes" id="UP000011648"/>
    </source>
</evidence>
<dbReference type="OrthoDB" id="170697at2157"/>
<feature type="transmembrane region" description="Helical" evidence="1">
    <location>
        <begin position="74"/>
        <end position="98"/>
    </location>
</feature>
<evidence type="ECO:0000256" key="1">
    <source>
        <dbReference type="SAM" id="Phobius"/>
    </source>
</evidence>
<keyword evidence="1" id="KW-1133">Transmembrane helix</keyword>
<keyword evidence="1" id="KW-0812">Transmembrane</keyword>
<sequence length="107" mass="11577">MASTTSTDVALMLLQLIALTIPPAVVLIDQLRRTQNLEWTVRKLSFGLVFSSVTLLLGGAVAVLLYFLTVSLPTALIAGLLLVLLGLLPLGAFVLVLYREHRKEHGP</sequence>
<feature type="transmembrane region" description="Helical" evidence="1">
    <location>
        <begin position="12"/>
        <end position="32"/>
    </location>
</feature>
<dbReference type="AlphaFoldDB" id="L9ZR11"/>
<evidence type="ECO:0000313" key="2">
    <source>
        <dbReference type="EMBL" id="ELY88955.1"/>
    </source>
</evidence>
<dbReference type="Proteomes" id="UP000011648">
    <property type="component" value="Unassembled WGS sequence"/>
</dbReference>
<dbReference type="EMBL" id="AOIL01000050">
    <property type="protein sequence ID" value="ELY88955.1"/>
    <property type="molecule type" value="Genomic_DNA"/>
</dbReference>
<comment type="caution">
    <text evidence="2">The sequence shown here is derived from an EMBL/GenBank/DDBJ whole genome shotgun (WGS) entry which is preliminary data.</text>
</comment>
<feature type="transmembrane region" description="Helical" evidence="1">
    <location>
        <begin position="44"/>
        <end position="68"/>
    </location>
</feature>
<dbReference type="RefSeq" id="WP_006826713.1">
    <property type="nucleotide sequence ID" value="NZ_AOIL01000050.1"/>
</dbReference>
<accession>L9ZR11</accession>
<reference evidence="2 3" key="1">
    <citation type="journal article" date="2014" name="PLoS Genet.">
        <title>Phylogenetically driven sequencing of extremely halophilic archaea reveals strategies for static and dynamic osmo-response.</title>
        <authorList>
            <person name="Becker E.A."/>
            <person name="Seitzer P.M."/>
            <person name="Tritt A."/>
            <person name="Larsen D."/>
            <person name="Krusor M."/>
            <person name="Yao A.I."/>
            <person name="Wu D."/>
            <person name="Madern D."/>
            <person name="Eisen J.A."/>
            <person name="Darling A.E."/>
            <person name="Facciotti M.T."/>
        </authorList>
    </citation>
    <scope>NUCLEOTIDE SEQUENCE [LARGE SCALE GENOMIC DNA]</scope>
    <source>
        <strain evidence="2 3">DSM 12281</strain>
    </source>
</reference>
<proteinExistence type="predicted"/>
<dbReference type="PATRIC" id="fig|1230458.4.peg.3077"/>
<organism evidence="2 3">
    <name type="scientific">Natrialba taiwanensis DSM 12281</name>
    <dbReference type="NCBI Taxonomy" id="1230458"/>
    <lineage>
        <taxon>Archaea</taxon>
        <taxon>Methanobacteriati</taxon>
        <taxon>Methanobacteriota</taxon>
        <taxon>Stenosarchaea group</taxon>
        <taxon>Halobacteria</taxon>
        <taxon>Halobacteriales</taxon>
        <taxon>Natrialbaceae</taxon>
        <taxon>Natrialba</taxon>
    </lineage>
</organism>
<keyword evidence="1" id="KW-0472">Membrane</keyword>
<protein>
    <submittedName>
        <fullName evidence="2">Uncharacterized protein</fullName>
    </submittedName>
</protein>
<keyword evidence="3" id="KW-1185">Reference proteome</keyword>